<comment type="caution">
    <text evidence="2">The sequence shown here is derived from an EMBL/GenBank/DDBJ whole genome shotgun (WGS) entry which is preliminary data.</text>
</comment>
<dbReference type="PANTHER" id="PTHR30093">
    <property type="entry name" value="GENERAL SECRETION PATHWAY PROTEIN G"/>
    <property type="match status" value="1"/>
</dbReference>
<dbReference type="SUPFAM" id="SSF54523">
    <property type="entry name" value="Pili subunits"/>
    <property type="match status" value="1"/>
</dbReference>
<accession>A0ABT6F7A6</accession>
<evidence type="ECO:0000313" key="3">
    <source>
        <dbReference type="Proteomes" id="UP001216907"/>
    </source>
</evidence>
<dbReference type="InterPro" id="IPR027558">
    <property type="entry name" value="Pre_pil_HX9DG_C"/>
</dbReference>
<evidence type="ECO:0000259" key="1">
    <source>
        <dbReference type="Pfam" id="PF07596"/>
    </source>
</evidence>
<feature type="domain" description="DUF1559" evidence="1">
    <location>
        <begin position="32"/>
        <end position="316"/>
    </location>
</feature>
<dbReference type="NCBIfam" id="TIGR04294">
    <property type="entry name" value="pre_pil_HX9DG"/>
    <property type="match status" value="1"/>
</dbReference>
<dbReference type="PANTHER" id="PTHR30093:SF2">
    <property type="entry name" value="TYPE II SECRETION SYSTEM PROTEIN H"/>
    <property type="match status" value="1"/>
</dbReference>
<dbReference type="NCBIfam" id="TIGR02532">
    <property type="entry name" value="IV_pilin_GFxxxE"/>
    <property type="match status" value="1"/>
</dbReference>
<dbReference type="InterPro" id="IPR011453">
    <property type="entry name" value="DUF1559"/>
</dbReference>
<gene>
    <name evidence="2" type="ORF">PZE19_06680</name>
</gene>
<protein>
    <submittedName>
        <fullName evidence="2">DUF1559 domain-containing protein</fullName>
    </submittedName>
</protein>
<proteinExistence type="predicted"/>
<dbReference type="InterPro" id="IPR012902">
    <property type="entry name" value="N_methyl_site"/>
</dbReference>
<dbReference type="InterPro" id="IPR045584">
    <property type="entry name" value="Pilin-like"/>
</dbReference>
<evidence type="ECO:0000313" key="2">
    <source>
        <dbReference type="EMBL" id="MDG3003444.1"/>
    </source>
</evidence>
<dbReference type="RefSeq" id="WP_277859795.1">
    <property type="nucleotide sequence ID" value="NZ_JARRAG010000001.1"/>
</dbReference>
<dbReference type="Proteomes" id="UP001216907">
    <property type="component" value="Unassembled WGS sequence"/>
</dbReference>
<dbReference type="EMBL" id="JARRAG010000001">
    <property type="protein sequence ID" value="MDG3003444.1"/>
    <property type="molecule type" value="Genomic_DNA"/>
</dbReference>
<reference evidence="2 3" key="1">
    <citation type="submission" date="2023-03" db="EMBL/GenBank/DDBJ databases">
        <title>Paludisphaera mucosa sp. nov. a novel planctomycete from northern fen.</title>
        <authorList>
            <person name="Ivanova A."/>
        </authorList>
    </citation>
    <scope>NUCLEOTIDE SEQUENCE [LARGE SCALE GENOMIC DNA]</scope>
    <source>
        <strain evidence="2 3">Pla2</strain>
    </source>
</reference>
<dbReference type="Pfam" id="PF07963">
    <property type="entry name" value="N_methyl"/>
    <property type="match status" value="1"/>
</dbReference>
<sequence>MSRRRPGFTLIELLVVIAIIAVLIALLLPAVQSAREAARRSQCVNNLKQIGLAVHNYQSALNSLSPGKKGDAWGSWMVCLLPYIEQMSSFNAWNYQGNNSGLPGTVDGPLRYNGACNITVTSARISGFMCPSDPNNASLSGIGITVNGQTLMVTSQNYVVNFGNTMMQQRTLDGVTFKGAPFTCIGSPFVDIDGYRDREISGVPNTCYSFASITDGLSNTMMLSEQLVGQTQGGQLDLRGFSWCGPLGTFTAWTAPNSRSPDVIWPGLCNSPKGGVNPPCTTADVTWYTAARSKHAGGVNVSMCDGSVRFVKDSIGLNTWSSISSTQGGEIVSADSL</sequence>
<dbReference type="Pfam" id="PF07596">
    <property type="entry name" value="SBP_bac_10"/>
    <property type="match status" value="1"/>
</dbReference>
<dbReference type="Gene3D" id="3.30.700.10">
    <property type="entry name" value="Glycoprotein, Type 4 Pilin"/>
    <property type="match status" value="1"/>
</dbReference>
<organism evidence="2 3">
    <name type="scientific">Paludisphaera mucosa</name>
    <dbReference type="NCBI Taxonomy" id="3030827"/>
    <lineage>
        <taxon>Bacteria</taxon>
        <taxon>Pseudomonadati</taxon>
        <taxon>Planctomycetota</taxon>
        <taxon>Planctomycetia</taxon>
        <taxon>Isosphaerales</taxon>
        <taxon>Isosphaeraceae</taxon>
        <taxon>Paludisphaera</taxon>
    </lineage>
</organism>
<keyword evidence="3" id="KW-1185">Reference proteome</keyword>
<name>A0ABT6F7A6_9BACT</name>